<evidence type="ECO:0000256" key="1">
    <source>
        <dbReference type="ARBA" id="ARBA00005437"/>
    </source>
</evidence>
<evidence type="ECO:0000313" key="2">
    <source>
        <dbReference type="EMBL" id="KDP45763.1"/>
    </source>
</evidence>
<evidence type="ECO:0000313" key="3">
    <source>
        <dbReference type="Proteomes" id="UP000027138"/>
    </source>
</evidence>
<proteinExistence type="inferred from homology"/>
<dbReference type="PANTHER" id="PTHR31087:SF85">
    <property type="entry name" value="PROTEIN LURP-ONE-RELATED 7"/>
    <property type="match status" value="1"/>
</dbReference>
<sequence length="183" mass="20469">MATSAPIYPSPAPIPIDLFVSKKHEGLSRGEIGFADPLGNLVFRVTKNSSSHNWVVFDRLGVLLLSIYRQHNGCWHVFKGGNVVEKEMIFRVERTLNKFFKPELEACLVKENSGESTSNFKVKGFPFQRSCVIYGGNTIVAETSLMHNLHQIFVGRSIFRLTIFPGSIDHALVVALVVIFLYG</sequence>
<dbReference type="InterPro" id="IPR007612">
    <property type="entry name" value="LOR"/>
</dbReference>
<dbReference type="InterPro" id="IPR025659">
    <property type="entry name" value="Tubby-like_C"/>
</dbReference>
<accession>A0A067LEY1</accession>
<reference evidence="2 3" key="1">
    <citation type="journal article" date="2014" name="PLoS ONE">
        <title>Global Analysis of Gene Expression Profiles in Physic Nut (Jatropha curcas L.) Seedlings Exposed to Salt Stress.</title>
        <authorList>
            <person name="Zhang L."/>
            <person name="Zhang C."/>
            <person name="Wu P."/>
            <person name="Chen Y."/>
            <person name="Li M."/>
            <person name="Jiang H."/>
            <person name="Wu G."/>
        </authorList>
    </citation>
    <scope>NUCLEOTIDE SEQUENCE [LARGE SCALE GENOMIC DNA]</scope>
    <source>
        <strain evidence="3">cv. GZQX0401</strain>
        <tissue evidence="2">Young leaves</tissue>
    </source>
</reference>
<protein>
    <submittedName>
        <fullName evidence="2">Uncharacterized protein</fullName>
    </submittedName>
</protein>
<dbReference type="AlphaFoldDB" id="A0A067LEY1"/>
<dbReference type="OrthoDB" id="770293at2759"/>
<dbReference type="Gene3D" id="2.40.160.200">
    <property type="entry name" value="LURP1-related"/>
    <property type="match status" value="1"/>
</dbReference>
<dbReference type="InterPro" id="IPR038595">
    <property type="entry name" value="LOR_sf"/>
</dbReference>
<comment type="similarity">
    <text evidence="1">Belongs to the LOR family.</text>
</comment>
<organism evidence="2 3">
    <name type="scientific">Jatropha curcas</name>
    <name type="common">Barbados nut</name>
    <dbReference type="NCBI Taxonomy" id="180498"/>
    <lineage>
        <taxon>Eukaryota</taxon>
        <taxon>Viridiplantae</taxon>
        <taxon>Streptophyta</taxon>
        <taxon>Embryophyta</taxon>
        <taxon>Tracheophyta</taxon>
        <taxon>Spermatophyta</taxon>
        <taxon>Magnoliopsida</taxon>
        <taxon>eudicotyledons</taxon>
        <taxon>Gunneridae</taxon>
        <taxon>Pentapetalae</taxon>
        <taxon>rosids</taxon>
        <taxon>fabids</taxon>
        <taxon>Malpighiales</taxon>
        <taxon>Euphorbiaceae</taxon>
        <taxon>Crotonoideae</taxon>
        <taxon>Jatropheae</taxon>
        <taxon>Jatropha</taxon>
    </lineage>
</organism>
<dbReference type="STRING" id="180498.A0A067LEY1"/>
<dbReference type="Proteomes" id="UP000027138">
    <property type="component" value="Unassembled WGS sequence"/>
</dbReference>
<keyword evidence="3" id="KW-1185">Reference proteome</keyword>
<gene>
    <name evidence="2" type="ORF">JCGZ_17370</name>
</gene>
<dbReference type="SUPFAM" id="SSF54518">
    <property type="entry name" value="Tubby C-terminal domain-like"/>
    <property type="match status" value="1"/>
</dbReference>
<dbReference type="EMBL" id="KK914227">
    <property type="protein sequence ID" value="KDP45763.1"/>
    <property type="molecule type" value="Genomic_DNA"/>
</dbReference>
<dbReference type="Pfam" id="PF04525">
    <property type="entry name" value="LOR"/>
    <property type="match status" value="1"/>
</dbReference>
<name>A0A067LEY1_JATCU</name>
<dbReference type="PANTHER" id="PTHR31087">
    <property type="match status" value="1"/>
</dbReference>